<dbReference type="Pfam" id="PF05766">
    <property type="entry name" value="NinG"/>
    <property type="match status" value="1"/>
</dbReference>
<name>A0A0F9JZ98_9ZZZZ</name>
<dbReference type="AlphaFoldDB" id="A0A0F9JZ98"/>
<proteinExistence type="predicted"/>
<accession>A0A0F9JZ98</accession>
<gene>
    <name evidence="1" type="ORF">LCGC14_1766240</name>
</gene>
<dbReference type="EMBL" id="LAZR01016500">
    <property type="protein sequence ID" value="KKM04238.1"/>
    <property type="molecule type" value="Genomic_DNA"/>
</dbReference>
<sequence length="154" mass="18473">MSKLPKKRKRKSPKTKDQYTKTDWFKWLWPVFSRYIRVRDCLATTGTVTHGKCVTCGRTLAFSKLQAGHFIPGRTDAILFDEDQVHAQCYRCNIKLQGMWHKYFLFMQAKFGLDRIMDMIANCESEMEYTREWFEISNEYYENEILRMKAEVRD</sequence>
<organism evidence="1">
    <name type="scientific">marine sediment metagenome</name>
    <dbReference type="NCBI Taxonomy" id="412755"/>
    <lineage>
        <taxon>unclassified sequences</taxon>
        <taxon>metagenomes</taxon>
        <taxon>ecological metagenomes</taxon>
    </lineage>
</organism>
<comment type="caution">
    <text evidence="1">The sequence shown here is derived from an EMBL/GenBank/DDBJ whole genome shotgun (WGS) entry which is preliminary data.</text>
</comment>
<reference evidence="1" key="1">
    <citation type="journal article" date="2015" name="Nature">
        <title>Complex archaea that bridge the gap between prokaryotes and eukaryotes.</title>
        <authorList>
            <person name="Spang A."/>
            <person name="Saw J.H."/>
            <person name="Jorgensen S.L."/>
            <person name="Zaremba-Niedzwiedzka K."/>
            <person name="Martijn J."/>
            <person name="Lind A.E."/>
            <person name="van Eijk R."/>
            <person name="Schleper C."/>
            <person name="Guy L."/>
            <person name="Ettema T.J."/>
        </authorList>
    </citation>
    <scope>NUCLEOTIDE SEQUENCE</scope>
</reference>
<dbReference type="InterPro" id="IPR008713">
    <property type="entry name" value="Phage_lambda_NinG"/>
</dbReference>
<protein>
    <submittedName>
        <fullName evidence="1">Uncharacterized protein</fullName>
    </submittedName>
</protein>
<evidence type="ECO:0000313" key="1">
    <source>
        <dbReference type="EMBL" id="KKM04238.1"/>
    </source>
</evidence>